<keyword evidence="2" id="KW-1185">Reference proteome</keyword>
<sequence>MTNQERVAVLRECNELSLAGRVSFPEVVRRLSEVSVERCHVDLTRDETTYYFPCGESHTFALGGPQATITEQFDATGVEAAVRAAQHTRITYPEFLSRIMAAGCVGYFTQITGRRVQYIGRTGDIHVEPFPGAKA</sequence>
<evidence type="ECO:0000313" key="1">
    <source>
        <dbReference type="EMBL" id="MDY3559589.1"/>
    </source>
</evidence>
<dbReference type="Pfam" id="PF07166">
    <property type="entry name" value="DUF1398"/>
    <property type="match status" value="1"/>
</dbReference>
<gene>
    <name evidence="1" type="ORF">R5W23_000583</name>
</gene>
<proteinExistence type="predicted"/>
<organism evidence="1 2">
    <name type="scientific">Gemmata algarum</name>
    <dbReference type="NCBI Taxonomy" id="2975278"/>
    <lineage>
        <taxon>Bacteria</taxon>
        <taxon>Pseudomonadati</taxon>
        <taxon>Planctomycetota</taxon>
        <taxon>Planctomycetia</taxon>
        <taxon>Gemmatales</taxon>
        <taxon>Gemmataceae</taxon>
        <taxon>Gemmata</taxon>
    </lineage>
</organism>
<dbReference type="InterPro" id="IPR036696">
    <property type="entry name" value="YdfO-like_sf"/>
</dbReference>
<name>A0ABU5F152_9BACT</name>
<dbReference type="Proteomes" id="UP001272242">
    <property type="component" value="Unassembled WGS sequence"/>
</dbReference>
<comment type="caution">
    <text evidence="1">The sequence shown here is derived from an EMBL/GenBank/DDBJ whole genome shotgun (WGS) entry which is preliminary data.</text>
</comment>
<accession>A0ABU5F152</accession>
<dbReference type="EMBL" id="JAXBLV010000111">
    <property type="protein sequence ID" value="MDY3559589.1"/>
    <property type="molecule type" value="Genomic_DNA"/>
</dbReference>
<dbReference type="Gene3D" id="3.30.1810.10">
    <property type="entry name" value="YdfO-like"/>
    <property type="match status" value="1"/>
</dbReference>
<evidence type="ECO:0000313" key="2">
    <source>
        <dbReference type="Proteomes" id="UP001272242"/>
    </source>
</evidence>
<dbReference type="SUPFAM" id="SSF160419">
    <property type="entry name" value="YdfO-like"/>
    <property type="match status" value="1"/>
</dbReference>
<protein>
    <submittedName>
        <fullName evidence="1">DUF1398 family protein</fullName>
    </submittedName>
</protein>
<dbReference type="RefSeq" id="WP_320686325.1">
    <property type="nucleotide sequence ID" value="NZ_JAXBLV010000111.1"/>
</dbReference>
<dbReference type="InterPro" id="IPR009833">
    <property type="entry name" value="DUF1398"/>
</dbReference>
<reference evidence="2" key="1">
    <citation type="journal article" date="2023" name="Mar. Drugs">
        <title>Gemmata algarum, a Novel Planctomycete Isolated from an Algal Mat, Displays Antimicrobial Activity.</title>
        <authorList>
            <person name="Kumar G."/>
            <person name="Kallscheuer N."/>
            <person name="Kashif M."/>
            <person name="Ahamad S."/>
            <person name="Jagadeeshwari U."/>
            <person name="Pannikurungottu S."/>
            <person name="Haufschild T."/>
            <person name="Kabuu M."/>
            <person name="Sasikala C."/>
            <person name="Jogler C."/>
            <person name="Ramana C."/>
        </authorList>
    </citation>
    <scope>NUCLEOTIDE SEQUENCE [LARGE SCALE GENOMIC DNA]</scope>
    <source>
        <strain evidence="2">JC673</strain>
    </source>
</reference>